<feature type="domain" description="Creatinase N-terminal" evidence="2">
    <location>
        <begin position="6"/>
        <end position="136"/>
    </location>
</feature>
<evidence type="ECO:0000313" key="4">
    <source>
        <dbReference type="Proteomes" id="UP000199377"/>
    </source>
</evidence>
<dbReference type="InterPro" id="IPR000994">
    <property type="entry name" value="Pept_M24"/>
</dbReference>
<name>A0A1I3CMP0_9RHOB</name>
<dbReference type="RefSeq" id="WP_092857869.1">
    <property type="nucleotide sequence ID" value="NZ_FOQH01000002.1"/>
</dbReference>
<organism evidence="3 4">
    <name type="scientific">Albimonas pacifica</name>
    <dbReference type="NCBI Taxonomy" id="1114924"/>
    <lineage>
        <taxon>Bacteria</taxon>
        <taxon>Pseudomonadati</taxon>
        <taxon>Pseudomonadota</taxon>
        <taxon>Alphaproteobacteria</taxon>
        <taxon>Rhodobacterales</taxon>
        <taxon>Paracoccaceae</taxon>
        <taxon>Albimonas</taxon>
    </lineage>
</organism>
<proteinExistence type="predicted"/>
<reference evidence="3 4" key="1">
    <citation type="submission" date="2016-10" db="EMBL/GenBank/DDBJ databases">
        <authorList>
            <person name="de Groot N.N."/>
        </authorList>
    </citation>
    <scope>NUCLEOTIDE SEQUENCE [LARGE SCALE GENOMIC DNA]</scope>
    <source>
        <strain evidence="3 4">CGMCC 1.11030</strain>
    </source>
</reference>
<dbReference type="EMBL" id="FOQH01000002">
    <property type="protein sequence ID" value="SFH75596.1"/>
    <property type="molecule type" value="Genomic_DNA"/>
</dbReference>
<dbReference type="InterPro" id="IPR050659">
    <property type="entry name" value="Peptidase_M24B"/>
</dbReference>
<dbReference type="InterPro" id="IPR000587">
    <property type="entry name" value="Creatinase_N"/>
</dbReference>
<evidence type="ECO:0000259" key="2">
    <source>
        <dbReference type="Pfam" id="PF01321"/>
    </source>
</evidence>
<dbReference type="SUPFAM" id="SSF55920">
    <property type="entry name" value="Creatinase/aminopeptidase"/>
    <property type="match status" value="1"/>
</dbReference>
<dbReference type="PANTHER" id="PTHR46112:SF3">
    <property type="entry name" value="AMINOPEPTIDASE YPDF"/>
    <property type="match status" value="1"/>
</dbReference>
<sequence length="363" mass="38397">MTLDLSELRAIARDLDVDAVALVPGANFARAIGGDFHTSERPLVVVVPPRGEPAAVVPNLELGSFAQLGFPGAVFDWRDQDGYDAAFAALARALPLRRVAVEGQVMRVFVHHALRAAFPQIEVVDAEREISALRLCKTEAEIAAMEQAIRISEAALGEVLDDLRVGMTEREVERRLLAALFAHGAEGLAFGPIVAAGANAALPHAHARDVAIEAGDALLFDFGAAWGGLNADVTRTVFVGHASDEDAAVYATVLAANEAAIAATRPGATAHEIDDAATSVLEASPFAEFILTKTGHGLGREVHEAPWIMRGNRQVLAPGMVYTDEPGLYLPGRLGVRIEDDVLVTQTGARVLTAFPKTLTVVG</sequence>
<dbReference type="Pfam" id="PF01321">
    <property type="entry name" value="Creatinase_N"/>
    <property type="match status" value="1"/>
</dbReference>
<dbReference type="PANTHER" id="PTHR46112">
    <property type="entry name" value="AMINOPEPTIDASE"/>
    <property type="match status" value="1"/>
</dbReference>
<dbReference type="InterPro" id="IPR029149">
    <property type="entry name" value="Creatin/AminoP/Spt16_N"/>
</dbReference>
<dbReference type="STRING" id="1114924.SAMN05216258_10287"/>
<feature type="domain" description="Peptidase M24" evidence="1">
    <location>
        <begin position="144"/>
        <end position="346"/>
    </location>
</feature>
<keyword evidence="4" id="KW-1185">Reference proteome</keyword>
<dbReference type="SUPFAM" id="SSF53092">
    <property type="entry name" value="Creatinase/prolidase N-terminal domain"/>
    <property type="match status" value="1"/>
</dbReference>
<evidence type="ECO:0000259" key="1">
    <source>
        <dbReference type="Pfam" id="PF00557"/>
    </source>
</evidence>
<dbReference type="Pfam" id="PF00557">
    <property type="entry name" value="Peptidase_M24"/>
    <property type="match status" value="1"/>
</dbReference>
<evidence type="ECO:0000313" key="3">
    <source>
        <dbReference type="EMBL" id="SFH75596.1"/>
    </source>
</evidence>
<dbReference type="Gene3D" id="3.40.350.10">
    <property type="entry name" value="Creatinase/prolidase N-terminal domain"/>
    <property type="match status" value="1"/>
</dbReference>
<dbReference type="OrthoDB" id="9806388at2"/>
<dbReference type="InterPro" id="IPR036005">
    <property type="entry name" value="Creatinase/aminopeptidase-like"/>
</dbReference>
<dbReference type="Gene3D" id="3.90.230.10">
    <property type="entry name" value="Creatinase/methionine aminopeptidase superfamily"/>
    <property type="match status" value="1"/>
</dbReference>
<dbReference type="Proteomes" id="UP000199377">
    <property type="component" value="Unassembled WGS sequence"/>
</dbReference>
<accession>A0A1I3CMP0</accession>
<dbReference type="AlphaFoldDB" id="A0A1I3CMP0"/>
<protein>
    <submittedName>
        <fullName evidence="3">Xaa-Pro dipeptidase</fullName>
    </submittedName>
</protein>
<gene>
    <name evidence="3" type="ORF">SAMN05216258_10287</name>
</gene>